<evidence type="ECO:0000256" key="2">
    <source>
        <dbReference type="ARBA" id="ARBA00022692"/>
    </source>
</evidence>
<keyword evidence="3 7" id="KW-1133">Transmembrane helix</keyword>
<sequence length="333" mass="36780">MSPDSWGTQVWTTARGVAGQFTTPSFSLFWAYVLGAALIAALVHVVRRRSVIGLLRFLAPREVWLRRSSLNDLALFVLNTLLYSFWLLAPLSVIGQTLASKTWLALHHSCGPIGAPLSGPAAALGLSITLFVVADLGFFLGHLAMHRIPLLWEFHKVHHSAPVLQPVTVLRRHPVSIVVDGAITGLVLGPVYGLAGWLGGGQLQPWTIAGVNGLLVLGLLAGFNLQHSHVWLSFGILDRVLISPATHQLHHSADPAHHNRNFGNFLAIWDRAAGSLLVPREAVEPGEPAQLRFGLGDPGEAWERDYRSVWRLYLWPFWRVLVRARELWTRRLG</sequence>
<feature type="transmembrane region" description="Helical" evidence="7">
    <location>
        <begin position="177"/>
        <end position="200"/>
    </location>
</feature>
<evidence type="ECO:0000256" key="7">
    <source>
        <dbReference type="SAM" id="Phobius"/>
    </source>
</evidence>
<evidence type="ECO:0000256" key="4">
    <source>
        <dbReference type="ARBA" id="ARBA00023002"/>
    </source>
</evidence>
<evidence type="ECO:0000313" key="10">
    <source>
        <dbReference type="Proteomes" id="UP000237968"/>
    </source>
</evidence>
<feature type="transmembrane region" description="Helical" evidence="7">
    <location>
        <begin position="73"/>
        <end position="99"/>
    </location>
</feature>
<dbReference type="AlphaFoldDB" id="A0A2S9XJH7"/>
<dbReference type="InterPro" id="IPR051689">
    <property type="entry name" value="Sterol_desaturase/TMEM195"/>
</dbReference>
<dbReference type="GO" id="GO:0050479">
    <property type="term" value="F:glyceryl-ether monooxygenase activity"/>
    <property type="evidence" value="ECO:0007669"/>
    <property type="project" value="TreeGrafter"/>
</dbReference>
<keyword evidence="5" id="KW-0443">Lipid metabolism</keyword>
<organism evidence="9 10">
    <name type="scientific">Enhygromyxa salina</name>
    <dbReference type="NCBI Taxonomy" id="215803"/>
    <lineage>
        <taxon>Bacteria</taxon>
        <taxon>Pseudomonadati</taxon>
        <taxon>Myxococcota</taxon>
        <taxon>Polyangia</taxon>
        <taxon>Nannocystales</taxon>
        <taxon>Nannocystaceae</taxon>
        <taxon>Enhygromyxa</taxon>
    </lineage>
</organism>
<feature type="domain" description="Fatty acid hydroxylase" evidence="8">
    <location>
        <begin position="129"/>
        <end position="274"/>
    </location>
</feature>
<keyword evidence="6 7" id="KW-0472">Membrane</keyword>
<dbReference type="GO" id="GO:0016020">
    <property type="term" value="C:membrane"/>
    <property type="evidence" value="ECO:0007669"/>
    <property type="project" value="GOC"/>
</dbReference>
<dbReference type="RefSeq" id="WP_106393847.1">
    <property type="nucleotide sequence ID" value="NZ_PVNK01000199.1"/>
</dbReference>
<evidence type="ECO:0000256" key="1">
    <source>
        <dbReference type="ARBA" id="ARBA00004127"/>
    </source>
</evidence>
<keyword evidence="2 7" id="KW-0812">Transmembrane</keyword>
<name>A0A2S9XJH7_9BACT</name>
<evidence type="ECO:0000256" key="6">
    <source>
        <dbReference type="ARBA" id="ARBA00023136"/>
    </source>
</evidence>
<evidence type="ECO:0000259" key="8">
    <source>
        <dbReference type="Pfam" id="PF04116"/>
    </source>
</evidence>
<dbReference type="GO" id="GO:0012505">
    <property type="term" value="C:endomembrane system"/>
    <property type="evidence" value="ECO:0007669"/>
    <property type="project" value="UniProtKB-SubCell"/>
</dbReference>
<evidence type="ECO:0000313" key="9">
    <source>
        <dbReference type="EMBL" id="PRP93024.1"/>
    </source>
</evidence>
<dbReference type="GO" id="GO:0008610">
    <property type="term" value="P:lipid biosynthetic process"/>
    <property type="evidence" value="ECO:0007669"/>
    <property type="project" value="InterPro"/>
</dbReference>
<evidence type="ECO:0000256" key="3">
    <source>
        <dbReference type="ARBA" id="ARBA00022989"/>
    </source>
</evidence>
<evidence type="ECO:0000256" key="5">
    <source>
        <dbReference type="ARBA" id="ARBA00023098"/>
    </source>
</evidence>
<dbReference type="OrthoDB" id="5291790at2"/>
<dbReference type="Proteomes" id="UP000237968">
    <property type="component" value="Unassembled WGS sequence"/>
</dbReference>
<protein>
    <submittedName>
        <fullName evidence="9">Fatty acid hydroxylase superfamily protein</fullName>
    </submittedName>
</protein>
<dbReference type="Pfam" id="PF04116">
    <property type="entry name" value="FA_hydroxylase"/>
    <property type="match status" value="1"/>
</dbReference>
<feature type="transmembrane region" description="Helical" evidence="7">
    <location>
        <begin position="206"/>
        <end position="225"/>
    </location>
</feature>
<dbReference type="GO" id="GO:0006643">
    <property type="term" value="P:membrane lipid metabolic process"/>
    <property type="evidence" value="ECO:0007669"/>
    <property type="project" value="TreeGrafter"/>
</dbReference>
<dbReference type="PANTHER" id="PTHR21624">
    <property type="entry name" value="STEROL DESATURASE-RELATED PROTEIN"/>
    <property type="match status" value="1"/>
</dbReference>
<gene>
    <name evidence="9" type="ORF">ENSA5_45850</name>
</gene>
<reference evidence="9 10" key="1">
    <citation type="submission" date="2018-03" db="EMBL/GenBank/DDBJ databases">
        <title>Draft Genome Sequences of the Obligatory Marine Myxobacteria Enhygromyxa salina SWB005.</title>
        <authorList>
            <person name="Poehlein A."/>
            <person name="Moghaddam J.A."/>
            <person name="Harms H."/>
            <person name="Alanjari M."/>
            <person name="Koenig G.M."/>
            <person name="Daniel R."/>
            <person name="Schaeberle T.F."/>
        </authorList>
    </citation>
    <scope>NUCLEOTIDE SEQUENCE [LARGE SCALE GENOMIC DNA]</scope>
    <source>
        <strain evidence="9 10">SWB005</strain>
    </source>
</reference>
<accession>A0A2S9XJH7</accession>
<keyword evidence="4" id="KW-0560">Oxidoreductase</keyword>
<dbReference type="GO" id="GO:0005506">
    <property type="term" value="F:iron ion binding"/>
    <property type="evidence" value="ECO:0007669"/>
    <property type="project" value="InterPro"/>
</dbReference>
<comment type="subcellular location">
    <subcellularLocation>
        <location evidence="1">Endomembrane system</location>
        <topology evidence="1">Multi-pass membrane protein</topology>
    </subcellularLocation>
</comment>
<feature type="transmembrane region" description="Helical" evidence="7">
    <location>
        <begin position="29"/>
        <end position="46"/>
    </location>
</feature>
<dbReference type="EMBL" id="PVNK01000199">
    <property type="protein sequence ID" value="PRP93024.1"/>
    <property type="molecule type" value="Genomic_DNA"/>
</dbReference>
<comment type="caution">
    <text evidence="9">The sequence shown here is derived from an EMBL/GenBank/DDBJ whole genome shotgun (WGS) entry which is preliminary data.</text>
</comment>
<dbReference type="PANTHER" id="PTHR21624:SF1">
    <property type="entry name" value="ALKYLGLYCEROL MONOOXYGENASE"/>
    <property type="match status" value="1"/>
</dbReference>
<dbReference type="InterPro" id="IPR006694">
    <property type="entry name" value="Fatty_acid_hydroxylase"/>
</dbReference>
<feature type="transmembrane region" description="Helical" evidence="7">
    <location>
        <begin position="119"/>
        <end position="140"/>
    </location>
</feature>
<keyword evidence="10" id="KW-1185">Reference proteome</keyword>
<proteinExistence type="predicted"/>